<keyword evidence="3" id="KW-0597">Phosphoprotein</keyword>
<keyword evidence="4" id="KW-0808">Transferase</keyword>
<gene>
    <name evidence="11" type="ORF">DOO78_16880</name>
</gene>
<evidence type="ECO:0000313" key="11">
    <source>
        <dbReference type="EMBL" id="RAI57917.1"/>
    </source>
</evidence>
<dbReference type="InterPro" id="IPR036890">
    <property type="entry name" value="HATPase_C_sf"/>
</dbReference>
<evidence type="ECO:0000256" key="5">
    <source>
        <dbReference type="ARBA" id="ARBA00022741"/>
    </source>
</evidence>
<evidence type="ECO:0000259" key="10">
    <source>
        <dbReference type="SMART" id="SM00911"/>
    </source>
</evidence>
<evidence type="ECO:0000256" key="9">
    <source>
        <dbReference type="SAM" id="Phobius"/>
    </source>
</evidence>
<sequence>MGASVGFSATMHRMPQAAGPDAAAERPAGSWRLRASTLLLLLAVLLPPALLPLSQVSPLLATEAARLSRQAGEAAIRLAEALPPPPAAGQRPAEMPALAALLAETAPADAWITLLDAEGRVLGRSPALPAERPANLLSVEQAVPGWPLRIRALRAAPPPQAGLLPLAAGLLALALLGLALLVHRREQLAVLAARTAARGARQQAAAMAEAAAQLRLALGASGLGCWSWEEATDRLRCDARAAAILGWSGGGGSLASLADCADPADRPRLAACLDAARRQDAPAHCTLRLDVRPGRATRWIELRAQATEGPDGITWHGVLADITDRHRAEEEQHLLLREVDHRAKNTLAVVQALLRLTRNEDPATLVPRVEARIAAMARAHTLLAQSRWQGAPLRRLLEGEFGRPAGEGAAGPRLEGPAVMLAAVAAQPLAMVVHELASQARQDGALSRPDGQLAIRWSLAADGGLMLAWEEAAAEPAPAPAPARGGLGTRIVEATVRDQLGGRIERSWDQGLRCVIHLPPTSLRPGPVEAAA</sequence>
<dbReference type="PANTHER" id="PTHR41523">
    <property type="entry name" value="TWO-COMPONENT SYSTEM SENSOR PROTEIN"/>
    <property type="match status" value="1"/>
</dbReference>
<protein>
    <recommendedName>
        <fullName evidence="2">histidine kinase</fullName>
        <ecNumber evidence="2">2.7.13.3</ecNumber>
    </recommendedName>
</protein>
<proteinExistence type="predicted"/>
<evidence type="ECO:0000256" key="6">
    <source>
        <dbReference type="ARBA" id="ARBA00022777"/>
    </source>
</evidence>
<keyword evidence="7" id="KW-0067">ATP-binding</keyword>
<comment type="caution">
    <text evidence="11">The sequence shown here is derived from an EMBL/GenBank/DDBJ whole genome shotgun (WGS) entry which is preliminary data.</text>
</comment>
<evidence type="ECO:0000313" key="12">
    <source>
        <dbReference type="Proteomes" id="UP000249065"/>
    </source>
</evidence>
<dbReference type="EMBL" id="QLIX01000013">
    <property type="protein sequence ID" value="RAI57917.1"/>
    <property type="molecule type" value="Genomic_DNA"/>
</dbReference>
<dbReference type="InterPro" id="IPR035965">
    <property type="entry name" value="PAS-like_dom_sf"/>
</dbReference>
<dbReference type="Gene3D" id="3.30.565.10">
    <property type="entry name" value="Histidine kinase-like ATPase, C-terminal domain"/>
    <property type="match status" value="1"/>
</dbReference>
<dbReference type="GO" id="GO:0004673">
    <property type="term" value="F:protein histidine kinase activity"/>
    <property type="evidence" value="ECO:0007669"/>
    <property type="project" value="UniProtKB-EC"/>
</dbReference>
<dbReference type="Pfam" id="PF07536">
    <property type="entry name" value="HWE_HK"/>
    <property type="match status" value="1"/>
</dbReference>
<name>A0A327M5Y4_9PROT</name>
<dbReference type="PANTHER" id="PTHR41523:SF8">
    <property type="entry name" value="ETHYLENE RESPONSE SENSOR PROTEIN"/>
    <property type="match status" value="1"/>
</dbReference>
<evidence type="ECO:0000256" key="7">
    <source>
        <dbReference type="ARBA" id="ARBA00022840"/>
    </source>
</evidence>
<evidence type="ECO:0000256" key="2">
    <source>
        <dbReference type="ARBA" id="ARBA00012438"/>
    </source>
</evidence>
<feature type="transmembrane region" description="Helical" evidence="9">
    <location>
        <begin position="163"/>
        <end position="182"/>
    </location>
</feature>
<keyword evidence="5" id="KW-0547">Nucleotide-binding</keyword>
<keyword evidence="9" id="KW-0812">Transmembrane</keyword>
<dbReference type="InterPro" id="IPR011102">
    <property type="entry name" value="Sig_transdc_His_kinase_HWE"/>
</dbReference>
<dbReference type="AlphaFoldDB" id="A0A327M5Y4"/>
<evidence type="ECO:0000256" key="1">
    <source>
        <dbReference type="ARBA" id="ARBA00000085"/>
    </source>
</evidence>
<keyword evidence="12" id="KW-1185">Reference proteome</keyword>
<feature type="domain" description="Signal transduction histidine kinase HWE region" evidence="10">
    <location>
        <begin position="338"/>
        <end position="418"/>
    </location>
</feature>
<evidence type="ECO:0000256" key="4">
    <source>
        <dbReference type="ARBA" id="ARBA00022679"/>
    </source>
</evidence>
<accession>A0A327M5Y4</accession>
<dbReference type="GO" id="GO:0005524">
    <property type="term" value="F:ATP binding"/>
    <property type="evidence" value="ECO:0007669"/>
    <property type="project" value="UniProtKB-KW"/>
</dbReference>
<keyword evidence="6" id="KW-0418">Kinase</keyword>
<dbReference type="SUPFAM" id="SSF55785">
    <property type="entry name" value="PYP-like sensor domain (PAS domain)"/>
    <property type="match status" value="1"/>
</dbReference>
<keyword evidence="9" id="KW-1133">Transmembrane helix</keyword>
<feature type="transmembrane region" description="Helical" evidence="9">
    <location>
        <begin position="35"/>
        <end position="53"/>
    </location>
</feature>
<dbReference type="EC" id="2.7.13.3" evidence="2"/>
<dbReference type="Gene3D" id="3.30.450.20">
    <property type="entry name" value="PAS domain"/>
    <property type="match status" value="1"/>
</dbReference>
<comment type="catalytic activity">
    <reaction evidence="1">
        <text>ATP + protein L-histidine = ADP + protein N-phospho-L-histidine.</text>
        <dbReference type="EC" id="2.7.13.3"/>
    </reaction>
</comment>
<keyword evidence="9" id="KW-0472">Membrane</keyword>
<evidence type="ECO:0000256" key="3">
    <source>
        <dbReference type="ARBA" id="ARBA00022553"/>
    </source>
</evidence>
<reference evidence="12" key="1">
    <citation type="submission" date="2018-06" db="EMBL/GenBank/DDBJ databases">
        <authorList>
            <person name="Khan S.A."/>
        </authorList>
    </citation>
    <scope>NUCLEOTIDE SEQUENCE [LARGE SCALE GENOMIC DNA]</scope>
    <source>
        <strain evidence="12">DB-1506</strain>
    </source>
</reference>
<dbReference type="OrthoDB" id="7991996at2"/>
<dbReference type="SMART" id="SM00911">
    <property type="entry name" value="HWE_HK"/>
    <property type="match status" value="1"/>
</dbReference>
<dbReference type="Proteomes" id="UP000249065">
    <property type="component" value="Unassembled WGS sequence"/>
</dbReference>
<organism evidence="11 12">
    <name type="scientific">Roseicella frigidaeris</name>
    <dbReference type="NCBI Taxonomy" id="2230885"/>
    <lineage>
        <taxon>Bacteria</taxon>
        <taxon>Pseudomonadati</taxon>
        <taxon>Pseudomonadota</taxon>
        <taxon>Alphaproteobacteria</taxon>
        <taxon>Acetobacterales</taxon>
        <taxon>Roseomonadaceae</taxon>
        <taxon>Roseicella</taxon>
    </lineage>
</organism>
<feature type="region of interest" description="Disordered" evidence="8">
    <location>
        <begin position="1"/>
        <end position="23"/>
    </location>
</feature>
<evidence type="ECO:0000256" key="8">
    <source>
        <dbReference type="SAM" id="MobiDB-lite"/>
    </source>
</evidence>